<name>A0ABW8ZLE8_9BURK</name>
<dbReference type="EMBL" id="JAQQFN010000004">
    <property type="protein sequence ID" value="MFL9882884.1"/>
    <property type="molecule type" value="Genomic_DNA"/>
</dbReference>
<accession>A0ABW8ZLE8</accession>
<organism evidence="1 2">
    <name type="scientific">Paraburkholderia agricolaris</name>
    <dbReference type="NCBI Taxonomy" id="2152888"/>
    <lineage>
        <taxon>Bacteria</taxon>
        <taxon>Pseudomonadati</taxon>
        <taxon>Pseudomonadota</taxon>
        <taxon>Betaproteobacteria</taxon>
        <taxon>Burkholderiales</taxon>
        <taxon>Burkholderiaceae</taxon>
        <taxon>Paraburkholderia</taxon>
    </lineage>
</organism>
<sequence length="191" mass="21221">MSSYIFVSPGSDPGAGRALVDPILNAARPTMGTCRPDLRRMVTPGDHIFVVSGSLGRSYHQYVIGGMEIDEKLDDQLAALSRLPENALSFEKGQKKGNIITMPNGTQDPRDDHSNFASRIKNYVLGKNPVVLQTPREVELGRERSLDILSDIFDKEGTRVQHVIGRHRKLSDAQVERLRSALEEIKREANS</sequence>
<comment type="caution">
    <text evidence="1">The sequence shown here is derived from an EMBL/GenBank/DDBJ whole genome shotgun (WGS) entry which is preliminary data.</text>
</comment>
<dbReference type="RefSeq" id="WP_408327315.1">
    <property type="nucleotide sequence ID" value="NZ_JAQQFH010000004.1"/>
</dbReference>
<dbReference type="Proteomes" id="UP001629249">
    <property type="component" value="Unassembled WGS sequence"/>
</dbReference>
<keyword evidence="2" id="KW-1185">Reference proteome</keyword>
<evidence type="ECO:0000313" key="2">
    <source>
        <dbReference type="Proteomes" id="UP001629249"/>
    </source>
</evidence>
<evidence type="ECO:0000313" key="1">
    <source>
        <dbReference type="EMBL" id="MFL9882884.1"/>
    </source>
</evidence>
<protein>
    <submittedName>
        <fullName evidence="1">Uncharacterized protein</fullName>
    </submittedName>
</protein>
<reference evidence="1 2" key="1">
    <citation type="journal article" date="2024" name="Chem. Sci.">
        <title>Discovery of megapolipeptins by genome mining of a Burkholderiales bacteria collection.</title>
        <authorList>
            <person name="Paulo B.S."/>
            <person name="Recchia M.J.J."/>
            <person name="Lee S."/>
            <person name="Fergusson C.H."/>
            <person name="Romanowski S.B."/>
            <person name="Hernandez A."/>
            <person name="Krull N."/>
            <person name="Liu D.Y."/>
            <person name="Cavanagh H."/>
            <person name="Bos A."/>
            <person name="Gray C.A."/>
            <person name="Murphy B.T."/>
            <person name="Linington R.G."/>
            <person name="Eustaquio A.S."/>
        </authorList>
    </citation>
    <scope>NUCLEOTIDE SEQUENCE [LARGE SCALE GENOMIC DNA]</scope>
    <source>
        <strain evidence="1 2">RL16-012-BIC-B</strain>
    </source>
</reference>
<proteinExistence type="predicted"/>
<gene>
    <name evidence="1" type="ORF">PQR66_07600</name>
</gene>